<name>A0A6A1VGY0_9ROSI</name>
<evidence type="ECO:0000256" key="1">
    <source>
        <dbReference type="SAM" id="MobiDB-lite"/>
    </source>
</evidence>
<protein>
    <submittedName>
        <fullName evidence="3">Uncharacterized protein</fullName>
    </submittedName>
</protein>
<sequence>MKAFFIACILMASLIFLPSSLAARELSATEVVGGSIDPGNRNKPTVPCGPGKRYRSCLPGGAAPSPKRCTTPYKRNCP</sequence>
<evidence type="ECO:0000256" key="2">
    <source>
        <dbReference type="SAM" id="SignalP"/>
    </source>
</evidence>
<dbReference type="EMBL" id="RXIC02000024">
    <property type="protein sequence ID" value="KAB1211068.1"/>
    <property type="molecule type" value="Genomic_DNA"/>
</dbReference>
<accession>A0A6A1VGY0</accession>
<gene>
    <name evidence="3" type="ORF">CJ030_MR6G018054</name>
</gene>
<dbReference type="AlphaFoldDB" id="A0A6A1VGY0"/>
<comment type="caution">
    <text evidence="3">The sequence shown here is derived from an EMBL/GenBank/DDBJ whole genome shotgun (WGS) entry which is preliminary data.</text>
</comment>
<reference evidence="3 4" key="1">
    <citation type="journal article" date="2019" name="Plant Biotechnol. J.">
        <title>The red bayberry genome and genetic basis of sex determination.</title>
        <authorList>
            <person name="Jia H.M."/>
            <person name="Jia H.J."/>
            <person name="Cai Q.L."/>
            <person name="Wang Y."/>
            <person name="Zhao H.B."/>
            <person name="Yang W.F."/>
            <person name="Wang G.Y."/>
            <person name="Li Y.H."/>
            <person name="Zhan D.L."/>
            <person name="Shen Y.T."/>
            <person name="Niu Q.F."/>
            <person name="Chang L."/>
            <person name="Qiu J."/>
            <person name="Zhao L."/>
            <person name="Xie H.B."/>
            <person name="Fu W.Y."/>
            <person name="Jin J."/>
            <person name="Li X.W."/>
            <person name="Jiao Y."/>
            <person name="Zhou C.C."/>
            <person name="Tu T."/>
            <person name="Chai C.Y."/>
            <person name="Gao J.L."/>
            <person name="Fan L.J."/>
            <person name="van de Weg E."/>
            <person name="Wang J.Y."/>
            <person name="Gao Z.S."/>
        </authorList>
    </citation>
    <scope>NUCLEOTIDE SEQUENCE [LARGE SCALE GENOMIC DNA]</scope>
    <source>
        <tissue evidence="3">Leaves</tissue>
    </source>
</reference>
<dbReference type="Proteomes" id="UP000516437">
    <property type="component" value="Chromosome 6"/>
</dbReference>
<feature type="region of interest" description="Disordered" evidence="1">
    <location>
        <begin position="59"/>
        <end position="78"/>
    </location>
</feature>
<proteinExistence type="predicted"/>
<feature type="signal peptide" evidence="2">
    <location>
        <begin position="1"/>
        <end position="22"/>
    </location>
</feature>
<dbReference type="OrthoDB" id="848457at2759"/>
<organism evidence="3 4">
    <name type="scientific">Morella rubra</name>
    <name type="common">Chinese bayberry</name>
    <dbReference type="NCBI Taxonomy" id="262757"/>
    <lineage>
        <taxon>Eukaryota</taxon>
        <taxon>Viridiplantae</taxon>
        <taxon>Streptophyta</taxon>
        <taxon>Embryophyta</taxon>
        <taxon>Tracheophyta</taxon>
        <taxon>Spermatophyta</taxon>
        <taxon>Magnoliopsida</taxon>
        <taxon>eudicotyledons</taxon>
        <taxon>Gunneridae</taxon>
        <taxon>Pentapetalae</taxon>
        <taxon>rosids</taxon>
        <taxon>fabids</taxon>
        <taxon>Fagales</taxon>
        <taxon>Myricaceae</taxon>
        <taxon>Morella</taxon>
    </lineage>
</organism>
<feature type="chain" id="PRO_5025604192" evidence="2">
    <location>
        <begin position="23"/>
        <end position="78"/>
    </location>
</feature>
<keyword evidence="4" id="KW-1185">Reference proteome</keyword>
<evidence type="ECO:0000313" key="3">
    <source>
        <dbReference type="EMBL" id="KAB1211068.1"/>
    </source>
</evidence>
<evidence type="ECO:0000313" key="4">
    <source>
        <dbReference type="Proteomes" id="UP000516437"/>
    </source>
</evidence>
<keyword evidence="2" id="KW-0732">Signal</keyword>